<dbReference type="PANTHER" id="PTHR24043">
    <property type="entry name" value="SCAVENGER RECEPTOR CLASS F"/>
    <property type="match status" value="1"/>
</dbReference>
<feature type="disulfide bond" evidence="6">
    <location>
        <begin position="278"/>
        <end position="287"/>
    </location>
</feature>
<dbReference type="PANTHER" id="PTHR24043:SF9">
    <property type="entry name" value="MULTIPLE EGF LIKE DOMAINS 11"/>
    <property type="match status" value="1"/>
</dbReference>
<organism evidence="11 12">
    <name type="scientific">Actinia tenebrosa</name>
    <name type="common">Australian red waratah sea anemone</name>
    <dbReference type="NCBI Taxonomy" id="6105"/>
    <lineage>
        <taxon>Eukaryota</taxon>
        <taxon>Metazoa</taxon>
        <taxon>Cnidaria</taxon>
        <taxon>Anthozoa</taxon>
        <taxon>Hexacorallia</taxon>
        <taxon>Actiniaria</taxon>
        <taxon>Actiniidae</taxon>
        <taxon>Actinia</taxon>
    </lineage>
</organism>
<feature type="disulfide bond" evidence="6">
    <location>
        <begin position="839"/>
        <end position="848"/>
    </location>
</feature>
<feature type="domain" description="EGF-like" evidence="9">
    <location>
        <begin position="1341"/>
        <end position="1376"/>
    </location>
</feature>
<dbReference type="PRINTS" id="PR00011">
    <property type="entry name" value="EGFLAMININ"/>
</dbReference>
<feature type="disulfide bond" evidence="6">
    <location>
        <begin position="1323"/>
        <end position="1332"/>
    </location>
</feature>
<keyword evidence="8" id="KW-0472">Membrane</keyword>
<feature type="domain" description="EGF-like" evidence="9">
    <location>
        <begin position="1600"/>
        <end position="1635"/>
    </location>
</feature>
<feature type="transmembrane region" description="Helical" evidence="8">
    <location>
        <begin position="2056"/>
        <end position="2079"/>
    </location>
</feature>
<dbReference type="Pfam" id="PF00053">
    <property type="entry name" value="EGF_laminin"/>
    <property type="match status" value="3"/>
</dbReference>
<feature type="compositionally biased region" description="Basic residues" evidence="7">
    <location>
        <begin position="531"/>
        <end position="541"/>
    </location>
</feature>
<feature type="region of interest" description="Disordered" evidence="7">
    <location>
        <begin position="2223"/>
        <end position="2275"/>
    </location>
</feature>
<evidence type="ECO:0000256" key="7">
    <source>
        <dbReference type="SAM" id="MobiDB-lite"/>
    </source>
</evidence>
<dbReference type="SMART" id="SM00180">
    <property type="entry name" value="EGF_Lam"/>
    <property type="match status" value="23"/>
</dbReference>
<dbReference type="GeneID" id="116297674"/>
<feature type="disulfide bond" evidence="6">
    <location>
        <begin position="1496"/>
        <end position="1505"/>
    </location>
</feature>
<feature type="disulfide bond" evidence="6">
    <location>
        <begin position="2021"/>
        <end position="2030"/>
    </location>
</feature>
<keyword evidence="8" id="KW-0812">Transmembrane</keyword>
<feature type="disulfide bond" evidence="6">
    <location>
        <begin position="192"/>
        <end position="201"/>
    </location>
</feature>
<evidence type="ECO:0000256" key="4">
    <source>
        <dbReference type="ARBA" id="ARBA00022737"/>
    </source>
</evidence>
<feature type="compositionally biased region" description="Basic and acidic residues" evidence="7">
    <location>
        <begin position="508"/>
        <end position="526"/>
    </location>
</feature>
<evidence type="ECO:0000313" key="11">
    <source>
        <dbReference type="Proteomes" id="UP000515163"/>
    </source>
</evidence>
<feature type="compositionally biased region" description="Basic and acidic residues" evidence="7">
    <location>
        <begin position="1015"/>
        <end position="1028"/>
    </location>
</feature>
<sequence>MIEWQSSLGKFSRHIRHFPVLRLEYIFTLLFTILAHFQNSSDPFYFQKKSVSFVGIVLLNLNDMGSDVLLRITLSCCIFVLVLPGQNNGNRLTANGTNVCSKRVSFSENYKQSYRVPHRYEITYKCGLWDLKICTRNRTIYLTNYRTITRKSYRKQYQCCKGWRQVGDQCTKAICTQPCVNGTCSKPDYCSCYSGYYGKLCEIDCPSHKWGPHCRHYCLCQNNAKCSPHTGICMCTPGWKGQYCNKTCDQGYYGDKCQHQCMCLNGATCEPVSGNCSCAAGYQGQRCERLCMDDIMGCKCQGNCACHNNATCSPHGFCNCIPGYTGMLCEKRCSAVLSRCIRQCNCSQWGYCNPYSGLCSCQPGYVGEDCSKLCPDGQYGPGCTAPCKCQNNATCSKVDGSCDCLPGWTGVECNTPCPAGNYGKNCQSKCLCQNDASCDPVTGQCKCVGEWQGRFCNASTTFHRGKQSKYKDEFLLPGVLCGVGFIIIITIVVVVLIKCRKQKKSDRIKMTKDPPVTEKDKKKVESSIKNGGKRKRKRQAKKKENSNLDINLEAPFYVNFQAQNSKESHVVSVSTVTIETHYTDLRYADSLGNQDVYQSLDRNLKDSQLNGMGIYGNQEHCHGYPKGFHGDYQSLRIEQGDNHVYQGLSFKDHSTGEVESPALYDNVSRVLEISEPQYEISPLEEDETYITMISLSKLGTEWSECLLEDCKVSVNIILVGECPSHKWGPRCRHDCLCQNNAKCSPHTGVCKCTPGWKGQYCNKTCDHECTCLNGATCDPVSGKCTCAAGCVLDDVNARKELLMNTCEKLCMDDIMGRKCQGNCACYNNATCSPHGFCNCIPGYTGMLCEKRCSAVLNRCIRQCNCSQWGHCNPYSGLCSCQPGYVGEDCGKQCPRGLYGPGCTAICKCQNNATCSKVDGSCDCLPGWTGVECNTPCPAGNYGKNCQSKCLCQNDASCDPVTGQCTTFHRGKQNNYIYEFLLPGVLCGVGFIIIITIVVVVLIKCRKQKKSGRMKMTKDPPVTEKDKTKVDRKRQSKGKVNSNLDIKLQAPFYDNFQAQNSKESHVVSVSTVTIETHHTDLRNAGRLGNQDFHQSLDRNLKDSQLTGIGIYGNQEHCHGIPKGFHGDYQSLIIEQRDNHVYQGLSSKGHSTGEVESPAPCDNVFRVPEISEPQYEISPLEEDETYITMITRLHAVIMIPGFVKVFAFSSFVIELSLLAQSLANLAPNGANVCSKTVSFSQTYAQSHQVSYRHKSNYKCGIFNWGRCTRYRTAYRAAYRTATRTSYRKQYQCCKGWSQVRDQCTKAICTQPCVNGRCSKPDYCSCNSGYYGKLCERDCPSHKWGPHCRHYCLCQNNAKCSPHTGMCTCTPGWEGQYCNKTCGHGYYGDKCQHECMCLNGATCDPVNGNCTCAAGYQGQHCESGCSRGWYGQDCAVKCACLNGASCDHVNGTCNCTAGWTGDICNQKCPEGTYGYRCAQTCLNCMHGAMCDHVTGVCDCRLGYRGKRCEDLCEEGTYGHNCHDKCACQNNATCSPIDGFCNCTSGYKGKFCEKQCAGGAGGLGCKVHCNCTKWGTCNPFTGECACQPGYIGENCGKQCPDGKYGPGCNASCKCQNNATCSKMDGSCDCLPGWTGVECNNPCPAGYFGKNCQSKCLCQNGASCDSVTGRCICVGEWQGELCDIKCGRWTFGVGCKNQCNCNRTLTDRCHALSGLCLCKEGFAGDICFTRIVCAIGRYGNLCQKKCSCNNNLCDVITGVCICPIGYSRPKCLACPQGTYGYECQSTCQCANGATCDRVTGVCSCTAGWYGALCKQGCPKGTFGLNCNSMCTCQHQSSCDHVTGACLCSPGWTGNQCEKACKQGFYGEDCVSACQCYRENTVSCDHVNGTCYCKPGWTGRECTLFCPQGTYGNNCTSKCSCRSTNTLECNHMTGACTCNDGYTGERCEKECPVGTFGFNCREKCQCKNEIMLSVCDHVTGTCYCKPGLQGAYCNETCPVGTYGQGCSQSCKCMNNATCDVVDGNCTCLPGFGGKYCEELLPTDPTANKDQFGEQDSFVHPGVIIGFIVGLIIILSIIVAIGYWVYRKRQHEPMHRQPTEPIYEFPDAASSIELQTTTKKKRDNNNAMENNYMGIDNRGGVGDEHAYQSLHKKSNYHGNDSSNSESVSASVYQSLKVDGNDNDRKLDPTYQSLTKTGQQQHLEPNDAKNKTVAMATHYMGLGDRANDLYQPLNRKYGGTDENKLKDDLKPQSRDKGCQGDDHSNHDDYQPLKKIGKDNEYQSLNSEKRLPLENGEFFENAPQHIKQAASHHDDGLNNSIDTHYEPVREQTNQDEAVDTPSYEILPPRTIIKAIFDKNQ</sequence>
<dbReference type="PROSITE" id="PS51041">
    <property type="entry name" value="EMI"/>
    <property type="match status" value="2"/>
</dbReference>
<dbReference type="KEGG" id="aten:116297674"/>
<dbReference type="InterPro" id="IPR000742">
    <property type="entry name" value="EGF"/>
</dbReference>
<feature type="disulfide bond" evidence="6">
    <location>
        <begin position="320"/>
        <end position="329"/>
    </location>
</feature>
<feature type="domain" description="EGF-like" evidence="9">
    <location>
        <begin position="210"/>
        <end position="245"/>
    </location>
</feature>
<evidence type="ECO:0000313" key="12">
    <source>
        <dbReference type="RefSeq" id="XP_031561807.1"/>
    </source>
</evidence>
<evidence type="ECO:0000256" key="1">
    <source>
        <dbReference type="ARBA" id="ARBA00006373"/>
    </source>
</evidence>
<keyword evidence="5 6" id="KW-1015">Disulfide bond</keyword>
<dbReference type="InterPro" id="IPR042635">
    <property type="entry name" value="MEGF10/SREC1/2-like"/>
</dbReference>
<comment type="similarity">
    <text evidence="1">Belongs to the EGF domain peptide family.</text>
</comment>
<feature type="transmembrane region" description="Helical" evidence="8">
    <location>
        <begin position="68"/>
        <end position="85"/>
    </location>
</feature>
<dbReference type="Gene3D" id="2.10.25.10">
    <property type="entry name" value="Laminin"/>
    <property type="match status" value="1"/>
</dbReference>
<feature type="domain" description="EGF-like" evidence="9">
    <location>
        <begin position="379"/>
        <end position="414"/>
    </location>
</feature>
<evidence type="ECO:0000256" key="6">
    <source>
        <dbReference type="PROSITE-ProRule" id="PRU00076"/>
    </source>
</evidence>
<feature type="transmembrane region" description="Helical" evidence="8">
    <location>
        <begin position="20"/>
        <end position="37"/>
    </location>
</feature>
<dbReference type="Gene3D" id="2.170.300.10">
    <property type="entry name" value="Tie2 ligand-binding domain superfamily"/>
    <property type="match status" value="11"/>
</dbReference>
<evidence type="ECO:0000259" key="9">
    <source>
        <dbReference type="PROSITE" id="PS50026"/>
    </source>
</evidence>
<dbReference type="InterPro" id="IPR011489">
    <property type="entry name" value="EMI_domain"/>
</dbReference>
<feature type="disulfide bond" evidence="6">
    <location>
        <begin position="404"/>
        <end position="413"/>
    </location>
</feature>
<dbReference type="GO" id="GO:0007157">
    <property type="term" value="P:heterophilic cell-cell adhesion via plasma membrane cell adhesion molecules"/>
    <property type="evidence" value="ECO:0007669"/>
    <property type="project" value="TreeGrafter"/>
</dbReference>
<feature type="domain" description="EGF-like" evidence="9">
    <location>
        <begin position="1384"/>
        <end position="1419"/>
    </location>
</feature>
<feature type="domain" description="EGF-like" evidence="9">
    <location>
        <begin position="1470"/>
        <end position="1506"/>
    </location>
</feature>
<comment type="caution">
    <text evidence="6">Lacks conserved residue(s) required for the propagation of feature annotation.</text>
</comment>
<feature type="disulfide bond" evidence="6">
    <location>
        <begin position="923"/>
        <end position="932"/>
    </location>
</feature>
<feature type="disulfide bond" evidence="6">
    <location>
        <begin position="1539"/>
        <end position="1548"/>
    </location>
</feature>
<dbReference type="GO" id="GO:0005044">
    <property type="term" value="F:scavenger receptor activity"/>
    <property type="evidence" value="ECO:0007669"/>
    <property type="project" value="InterPro"/>
</dbReference>
<feature type="domain" description="EMI" evidence="10">
    <location>
        <begin position="1227"/>
        <end position="1303"/>
    </location>
</feature>
<feature type="disulfide bond" evidence="6">
    <location>
        <begin position="235"/>
        <end position="244"/>
    </location>
</feature>
<evidence type="ECO:0000256" key="2">
    <source>
        <dbReference type="ARBA" id="ARBA00022536"/>
    </source>
</evidence>
<dbReference type="SMART" id="SM00181">
    <property type="entry name" value="EGF"/>
    <property type="match status" value="29"/>
</dbReference>
<feature type="region of interest" description="Disordered" evidence="7">
    <location>
        <begin position="508"/>
        <end position="545"/>
    </location>
</feature>
<dbReference type="PROSITE" id="PS50026">
    <property type="entry name" value="EGF_3"/>
    <property type="match status" value="16"/>
</dbReference>
<feature type="region of interest" description="Disordered" evidence="7">
    <location>
        <begin position="1012"/>
        <end position="1039"/>
    </location>
</feature>
<proteinExistence type="inferred from homology"/>
<dbReference type="InParanoid" id="A0A6P8I9J2"/>
<feature type="disulfide bond" evidence="6">
    <location>
        <begin position="1409"/>
        <end position="1418"/>
    </location>
</feature>
<feature type="domain" description="EGF-like" evidence="9">
    <location>
        <begin position="898"/>
        <end position="933"/>
    </location>
</feature>
<evidence type="ECO:0000256" key="8">
    <source>
        <dbReference type="SAM" id="Phobius"/>
    </source>
</evidence>
<feature type="domain" description="EMI" evidence="10">
    <location>
        <begin position="96"/>
        <end position="172"/>
    </location>
</feature>
<dbReference type="FunFam" id="2.170.300.10:FF:000041">
    <property type="entry name" value="Tyrosine protein kinase receptor tie-1, putative"/>
    <property type="match status" value="3"/>
</dbReference>
<keyword evidence="8" id="KW-1133">Transmembrane helix</keyword>
<keyword evidence="11" id="KW-1185">Reference proteome</keyword>
<feature type="domain" description="EGF-like" evidence="9">
    <location>
        <begin position="171"/>
        <end position="202"/>
    </location>
</feature>
<feature type="disulfide bond" evidence="6">
    <location>
        <begin position="752"/>
        <end position="761"/>
    </location>
</feature>
<feature type="transmembrane region" description="Helical" evidence="8">
    <location>
        <begin position="979"/>
        <end position="1002"/>
    </location>
</feature>
<feature type="region of interest" description="Disordered" evidence="7">
    <location>
        <begin position="2109"/>
        <end position="2133"/>
    </location>
</feature>
<feature type="domain" description="EGF-like" evidence="9">
    <location>
        <begin position="301"/>
        <end position="330"/>
    </location>
</feature>
<feature type="disulfide bond" evidence="6">
    <location>
        <begin position="1625"/>
        <end position="1634"/>
    </location>
</feature>
<evidence type="ECO:0000256" key="3">
    <source>
        <dbReference type="ARBA" id="ARBA00022729"/>
    </source>
</evidence>
<dbReference type="PROSITE" id="PS01186">
    <property type="entry name" value="EGF_2"/>
    <property type="match status" value="1"/>
</dbReference>
<dbReference type="OrthoDB" id="5985265at2759"/>
<feature type="compositionally biased region" description="Basic and acidic residues" evidence="7">
    <location>
        <begin position="2230"/>
        <end position="2275"/>
    </location>
</feature>
<feature type="disulfide bond" evidence="6">
    <location>
        <begin position="1452"/>
        <end position="1461"/>
    </location>
</feature>
<evidence type="ECO:0000256" key="5">
    <source>
        <dbReference type="ARBA" id="ARBA00023157"/>
    </source>
</evidence>
<evidence type="ECO:0000259" key="10">
    <source>
        <dbReference type="PROSITE" id="PS51041"/>
    </source>
</evidence>
<accession>A0A6P8I9J2</accession>
<keyword evidence="3" id="KW-0732">Signal</keyword>
<dbReference type="Proteomes" id="UP000515163">
    <property type="component" value="Unplaced"/>
</dbReference>
<protein>
    <submittedName>
        <fullName evidence="12">Uncharacterized protein LOC116297674</fullName>
    </submittedName>
</protein>
<keyword evidence="2 6" id="KW-0245">EGF-like domain</keyword>
<feature type="domain" description="EGF-like" evidence="9">
    <location>
        <begin position="1996"/>
        <end position="2031"/>
    </location>
</feature>
<feature type="transmembrane region" description="Helical" evidence="8">
    <location>
        <begin position="474"/>
        <end position="497"/>
    </location>
</feature>
<dbReference type="PROSITE" id="PS00022">
    <property type="entry name" value="EGF_1"/>
    <property type="match status" value="20"/>
</dbReference>
<reference evidence="12" key="1">
    <citation type="submission" date="2025-08" db="UniProtKB">
        <authorList>
            <consortium name="RefSeq"/>
        </authorList>
    </citation>
    <scope>IDENTIFICATION</scope>
    <source>
        <tissue evidence="12">Tentacle</tissue>
    </source>
</reference>
<feature type="transmembrane region" description="Helical" evidence="8">
    <location>
        <begin position="1193"/>
        <end position="1216"/>
    </location>
</feature>
<dbReference type="InterPro" id="IPR002049">
    <property type="entry name" value="LE_dom"/>
</dbReference>
<feature type="domain" description="EGF-like" evidence="9">
    <location>
        <begin position="253"/>
        <end position="288"/>
    </location>
</feature>
<gene>
    <name evidence="12" type="primary">LOC116297674</name>
</gene>
<feature type="domain" description="EGF-like" evidence="9">
    <location>
        <begin position="1302"/>
        <end position="1333"/>
    </location>
</feature>
<feature type="domain" description="EGF-like" evidence="9">
    <location>
        <begin position="1519"/>
        <end position="1549"/>
    </location>
</feature>
<name>A0A6P8I9J2_ACTTE</name>
<feature type="disulfide bond" evidence="6">
    <location>
        <begin position="1366"/>
        <end position="1375"/>
    </location>
</feature>
<feature type="domain" description="EGF-like" evidence="9">
    <location>
        <begin position="815"/>
        <end position="849"/>
    </location>
</feature>
<keyword evidence="4" id="KW-0677">Repeat</keyword>
<dbReference type="RefSeq" id="XP_031561807.1">
    <property type="nucleotide sequence ID" value="XM_031705947.1"/>
</dbReference>
<dbReference type="FunFam" id="2.170.300.10:FF:000002">
    <property type="entry name" value="Multiple epidermal growth factor-like domains 10"/>
    <property type="match status" value="4"/>
</dbReference>
<feature type="domain" description="EGF-like" evidence="9">
    <location>
        <begin position="1427"/>
        <end position="1462"/>
    </location>
</feature>
<feature type="domain" description="EGF-like" evidence="9">
    <location>
        <begin position="727"/>
        <end position="762"/>
    </location>
</feature>